<proteinExistence type="predicted"/>
<name>A0A4R0N4A7_9SPHI</name>
<reference evidence="1 2" key="1">
    <citation type="submission" date="2019-02" db="EMBL/GenBank/DDBJ databases">
        <title>Pedobacter sp. RP-1-13 sp. nov., isolated from Arctic soil.</title>
        <authorList>
            <person name="Dahal R.H."/>
        </authorList>
    </citation>
    <scope>NUCLEOTIDE SEQUENCE [LARGE SCALE GENOMIC DNA]</scope>
    <source>
        <strain evidence="1 2">RP-1-13</strain>
    </source>
</reference>
<evidence type="ECO:0000313" key="2">
    <source>
        <dbReference type="Proteomes" id="UP000292884"/>
    </source>
</evidence>
<dbReference type="EMBL" id="SJSK01000001">
    <property type="protein sequence ID" value="TCC93352.1"/>
    <property type="molecule type" value="Genomic_DNA"/>
</dbReference>
<keyword evidence="2" id="KW-1185">Reference proteome</keyword>
<gene>
    <name evidence="1" type="ORF">EZ428_00855</name>
</gene>
<accession>A0A4R0N4A7</accession>
<dbReference type="OrthoDB" id="793934at2"/>
<organism evidence="1 2">
    <name type="scientific">Pedobacter frigiditerrae</name>
    <dbReference type="NCBI Taxonomy" id="2530452"/>
    <lineage>
        <taxon>Bacteria</taxon>
        <taxon>Pseudomonadati</taxon>
        <taxon>Bacteroidota</taxon>
        <taxon>Sphingobacteriia</taxon>
        <taxon>Sphingobacteriales</taxon>
        <taxon>Sphingobacteriaceae</taxon>
        <taxon>Pedobacter</taxon>
    </lineage>
</organism>
<dbReference type="Proteomes" id="UP000292884">
    <property type="component" value="Unassembled WGS sequence"/>
</dbReference>
<protein>
    <submittedName>
        <fullName evidence="1">Uncharacterized protein</fullName>
    </submittedName>
</protein>
<sequence>MEKRIITLCYRKIIDINCTKAWDKLVFEDSYQEFKLQAQFYNQDKKYNTFSELIYNVKGSEKLHFLVSGAIIDYLRQLNDVIPEIANNIGKPFLTFKQFKFEIINSDLRNIDKHVIAINFYSEPLIWHDTIASYLLTSPLTATEGDMLTDMFAIQPFLTIHSIK</sequence>
<dbReference type="RefSeq" id="WP_131551221.1">
    <property type="nucleotide sequence ID" value="NZ_SJSK01000001.1"/>
</dbReference>
<comment type="caution">
    <text evidence="1">The sequence shown here is derived from an EMBL/GenBank/DDBJ whole genome shotgun (WGS) entry which is preliminary data.</text>
</comment>
<dbReference type="AlphaFoldDB" id="A0A4R0N4A7"/>
<evidence type="ECO:0000313" key="1">
    <source>
        <dbReference type="EMBL" id="TCC93352.1"/>
    </source>
</evidence>